<comment type="subcellular location">
    <subcellularLocation>
        <location evidence="1">Cell membrane</location>
        <topology evidence="1">Single-pass membrane protein</topology>
    </subcellularLocation>
</comment>
<organism evidence="9 10">
    <name type="scientific">Candidatus Scatocola faecipullorum</name>
    <dbReference type="NCBI Taxonomy" id="2840917"/>
    <lineage>
        <taxon>Bacteria</taxon>
        <taxon>Pseudomonadati</taxon>
        <taxon>Pseudomonadota</taxon>
        <taxon>Alphaproteobacteria</taxon>
        <taxon>Rhodospirillales</taxon>
        <taxon>Rhodospirillaceae</taxon>
        <taxon>Rhodospirillaceae incertae sedis</taxon>
        <taxon>Candidatus Scatocola</taxon>
    </lineage>
</organism>
<keyword evidence="6 7" id="KW-0472">Membrane</keyword>
<dbReference type="GO" id="GO:0005886">
    <property type="term" value="C:plasma membrane"/>
    <property type="evidence" value="ECO:0007669"/>
    <property type="project" value="UniProtKB-SubCell"/>
</dbReference>
<dbReference type="AlphaFoldDB" id="A0A9D1SBJ6"/>
<dbReference type="InterPro" id="IPR050330">
    <property type="entry name" value="Bact_OuterMem_StrucFunc"/>
</dbReference>
<keyword evidence="9" id="KW-0966">Cell projection</keyword>
<dbReference type="PANTHER" id="PTHR30329:SF21">
    <property type="entry name" value="LIPOPROTEIN YIAD-RELATED"/>
    <property type="match status" value="1"/>
</dbReference>
<comment type="similarity">
    <text evidence="2">Belongs to the MotB family.</text>
</comment>
<dbReference type="PANTHER" id="PTHR30329">
    <property type="entry name" value="STATOR ELEMENT OF FLAGELLAR MOTOR COMPLEX"/>
    <property type="match status" value="1"/>
</dbReference>
<gene>
    <name evidence="9" type="ORF">IAD20_08390</name>
</gene>
<dbReference type="Pfam" id="PF00691">
    <property type="entry name" value="OmpA"/>
    <property type="match status" value="1"/>
</dbReference>
<name>A0A9D1SBJ6_9PROT</name>
<reference evidence="9" key="1">
    <citation type="submission" date="2020-10" db="EMBL/GenBank/DDBJ databases">
        <authorList>
            <person name="Gilroy R."/>
        </authorList>
    </citation>
    <scope>NUCLEOTIDE SEQUENCE</scope>
    <source>
        <strain evidence="9">ChiW3-316</strain>
    </source>
</reference>
<evidence type="ECO:0000256" key="6">
    <source>
        <dbReference type="ARBA" id="ARBA00023136"/>
    </source>
</evidence>
<dbReference type="Gene3D" id="3.30.1330.60">
    <property type="entry name" value="OmpA-like domain"/>
    <property type="match status" value="1"/>
</dbReference>
<sequence length="219" mass="24776">MKKKAAEKIDEDWMSTYGDMVTLLLCFFVMMLAASTPDAAKYEQIQAGLNEGVGKQENQPRPIEMMMVELSDDIQSMEAEDKVALGTDAQGIVLEFEGDTLFDYGSAEIKKEALPTLKRIAATLQSERYNKFIFNIEGHTSDEHFSSAQYPSNWELSSARAASVARFLESRGINRVRLRTAGLYDVSPKYPNRDPFGEPIPQNRIKNRRVVIHVEPSYR</sequence>
<accession>A0A9D1SBJ6</accession>
<comment type="caution">
    <text evidence="9">The sequence shown here is derived from an EMBL/GenBank/DDBJ whole genome shotgun (WGS) entry which is preliminary data.</text>
</comment>
<evidence type="ECO:0000256" key="4">
    <source>
        <dbReference type="ARBA" id="ARBA00022692"/>
    </source>
</evidence>
<keyword evidence="4" id="KW-0812">Transmembrane</keyword>
<keyword evidence="5" id="KW-1133">Transmembrane helix</keyword>
<keyword evidence="3" id="KW-1003">Cell membrane</keyword>
<reference evidence="9" key="2">
    <citation type="journal article" date="2021" name="PeerJ">
        <title>Extensive microbial diversity within the chicken gut microbiome revealed by metagenomics and culture.</title>
        <authorList>
            <person name="Gilroy R."/>
            <person name="Ravi A."/>
            <person name="Getino M."/>
            <person name="Pursley I."/>
            <person name="Horton D.L."/>
            <person name="Alikhan N.F."/>
            <person name="Baker D."/>
            <person name="Gharbi K."/>
            <person name="Hall N."/>
            <person name="Watson M."/>
            <person name="Adriaenssens E.M."/>
            <person name="Foster-Nyarko E."/>
            <person name="Jarju S."/>
            <person name="Secka A."/>
            <person name="Antonio M."/>
            <person name="Oren A."/>
            <person name="Chaudhuri R.R."/>
            <person name="La Ragione R."/>
            <person name="Hildebrand F."/>
            <person name="Pallen M.J."/>
        </authorList>
    </citation>
    <scope>NUCLEOTIDE SEQUENCE</scope>
    <source>
        <strain evidence="9">ChiW3-316</strain>
    </source>
</reference>
<keyword evidence="9" id="KW-0282">Flagellum</keyword>
<dbReference type="InterPro" id="IPR036737">
    <property type="entry name" value="OmpA-like_sf"/>
</dbReference>
<feature type="domain" description="OmpA-like" evidence="8">
    <location>
        <begin position="89"/>
        <end position="218"/>
    </location>
</feature>
<proteinExistence type="inferred from homology"/>
<dbReference type="SUPFAM" id="SSF103088">
    <property type="entry name" value="OmpA-like"/>
    <property type="match status" value="1"/>
</dbReference>
<dbReference type="Proteomes" id="UP000824107">
    <property type="component" value="Unassembled WGS sequence"/>
</dbReference>
<dbReference type="EMBL" id="DVNC01000058">
    <property type="protein sequence ID" value="HIU54080.1"/>
    <property type="molecule type" value="Genomic_DNA"/>
</dbReference>
<evidence type="ECO:0000313" key="9">
    <source>
        <dbReference type="EMBL" id="HIU54080.1"/>
    </source>
</evidence>
<protein>
    <submittedName>
        <fullName evidence="9">Flagellar motor protein MotB</fullName>
    </submittedName>
</protein>
<dbReference type="InterPro" id="IPR025713">
    <property type="entry name" value="MotB-like_N_dom"/>
</dbReference>
<evidence type="ECO:0000256" key="7">
    <source>
        <dbReference type="PROSITE-ProRule" id="PRU00473"/>
    </source>
</evidence>
<dbReference type="InterPro" id="IPR006665">
    <property type="entry name" value="OmpA-like"/>
</dbReference>
<evidence type="ECO:0000313" key="10">
    <source>
        <dbReference type="Proteomes" id="UP000824107"/>
    </source>
</evidence>
<evidence type="ECO:0000256" key="5">
    <source>
        <dbReference type="ARBA" id="ARBA00022989"/>
    </source>
</evidence>
<dbReference type="CDD" id="cd07185">
    <property type="entry name" value="OmpA_C-like"/>
    <property type="match status" value="1"/>
</dbReference>
<keyword evidence="9" id="KW-0969">Cilium</keyword>
<evidence type="ECO:0000256" key="3">
    <source>
        <dbReference type="ARBA" id="ARBA00022475"/>
    </source>
</evidence>
<evidence type="ECO:0000256" key="1">
    <source>
        <dbReference type="ARBA" id="ARBA00004162"/>
    </source>
</evidence>
<dbReference type="Pfam" id="PF13677">
    <property type="entry name" value="MotB_plug"/>
    <property type="match status" value="1"/>
</dbReference>
<evidence type="ECO:0000259" key="8">
    <source>
        <dbReference type="PROSITE" id="PS51123"/>
    </source>
</evidence>
<dbReference type="PROSITE" id="PS51123">
    <property type="entry name" value="OMPA_2"/>
    <property type="match status" value="1"/>
</dbReference>
<evidence type="ECO:0000256" key="2">
    <source>
        <dbReference type="ARBA" id="ARBA00008914"/>
    </source>
</evidence>